<comment type="catalytic activity">
    <reaction evidence="1">
        <text>Hydrolysis of terminal non-reducing N-acetyl-D-hexosamine residues in N-acetyl-beta-D-hexosaminides.</text>
        <dbReference type="EC" id="3.2.1.52"/>
    </reaction>
</comment>
<keyword evidence="9" id="KW-0812">Transmembrane</keyword>
<dbReference type="Gene3D" id="3.20.20.80">
    <property type="entry name" value="Glycosidases"/>
    <property type="match status" value="1"/>
</dbReference>
<evidence type="ECO:0000259" key="10">
    <source>
        <dbReference type="Pfam" id="PF00728"/>
    </source>
</evidence>
<evidence type="ECO:0000256" key="6">
    <source>
        <dbReference type="ARBA" id="ARBA00023180"/>
    </source>
</evidence>
<dbReference type="SUPFAM" id="SSF51445">
    <property type="entry name" value="(Trans)glycosidases"/>
    <property type="match status" value="1"/>
</dbReference>
<dbReference type="PANTHER" id="PTHR22600:SF21">
    <property type="entry name" value="BETA-HEXOSAMINIDASE A"/>
    <property type="match status" value="1"/>
</dbReference>
<keyword evidence="5" id="KW-0378">Hydrolase</keyword>
<accession>A0A8S3ZLY0</accession>
<keyword evidence="4" id="KW-0732">Signal</keyword>
<evidence type="ECO:0000256" key="2">
    <source>
        <dbReference type="ARBA" id="ARBA00006285"/>
    </source>
</evidence>
<evidence type="ECO:0000313" key="12">
    <source>
        <dbReference type="Proteomes" id="UP000678393"/>
    </source>
</evidence>
<feature type="active site" description="Proton donor" evidence="8">
    <location>
        <position position="207"/>
    </location>
</feature>
<comment type="caution">
    <text evidence="11">The sequence shown here is derived from an EMBL/GenBank/DDBJ whole genome shotgun (WGS) entry which is preliminary data.</text>
</comment>
<dbReference type="GO" id="GO:0030203">
    <property type="term" value="P:glycosaminoglycan metabolic process"/>
    <property type="evidence" value="ECO:0007669"/>
    <property type="project" value="TreeGrafter"/>
</dbReference>
<dbReference type="GO" id="GO:0016020">
    <property type="term" value="C:membrane"/>
    <property type="evidence" value="ECO:0007669"/>
    <property type="project" value="TreeGrafter"/>
</dbReference>
<gene>
    <name evidence="11" type="ORF">CUNI_LOCUS14323</name>
</gene>
<dbReference type="PRINTS" id="PR00738">
    <property type="entry name" value="GLHYDRLASE20"/>
</dbReference>
<dbReference type="Gene3D" id="3.30.379.10">
    <property type="entry name" value="Chitobiase/beta-hexosaminidase domain 2-like"/>
    <property type="match status" value="1"/>
</dbReference>
<feature type="transmembrane region" description="Helical" evidence="9">
    <location>
        <begin position="465"/>
        <end position="488"/>
    </location>
</feature>
<evidence type="ECO:0000256" key="5">
    <source>
        <dbReference type="ARBA" id="ARBA00022801"/>
    </source>
</evidence>
<evidence type="ECO:0000256" key="1">
    <source>
        <dbReference type="ARBA" id="ARBA00001231"/>
    </source>
</evidence>
<dbReference type="InterPro" id="IPR015883">
    <property type="entry name" value="Glyco_hydro_20_cat"/>
</dbReference>
<evidence type="ECO:0000256" key="3">
    <source>
        <dbReference type="ARBA" id="ARBA00012663"/>
    </source>
</evidence>
<reference evidence="11" key="1">
    <citation type="submission" date="2021-04" db="EMBL/GenBank/DDBJ databases">
        <authorList>
            <consortium name="Molecular Ecology Group"/>
        </authorList>
    </citation>
    <scope>NUCLEOTIDE SEQUENCE</scope>
</reference>
<dbReference type="GO" id="GO:0005975">
    <property type="term" value="P:carbohydrate metabolic process"/>
    <property type="evidence" value="ECO:0007669"/>
    <property type="project" value="InterPro"/>
</dbReference>
<feature type="transmembrane region" description="Helical" evidence="9">
    <location>
        <begin position="508"/>
        <end position="528"/>
    </location>
</feature>
<keyword evidence="9" id="KW-0472">Membrane</keyword>
<dbReference type="GO" id="GO:0006689">
    <property type="term" value="P:ganglioside catabolic process"/>
    <property type="evidence" value="ECO:0007669"/>
    <property type="project" value="TreeGrafter"/>
</dbReference>
<dbReference type="AlphaFoldDB" id="A0A8S3ZLY0"/>
<dbReference type="Proteomes" id="UP000678393">
    <property type="component" value="Unassembled WGS sequence"/>
</dbReference>
<evidence type="ECO:0000256" key="9">
    <source>
        <dbReference type="SAM" id="Phobius"/>
    </source>
</evidence>
<keyword evidence="7" id="KW-0326">Glycosidase</keyword>
<keyword evidence="6" id="KW-0325">Glycoprotein</keyword>
<comment type="similarity">
    <text evidence="2">Belongs to the glycosyl hydrolase 20 family.</text>
</comment>
<dbReference type="CDD" id="cd06562">
    <property type="entry name" value="GH20_HexA_HexB-like"/>
    <property type="match status" value="1"/>
</dbReference>
<dbReference type="SUPFAM" id="SSF55545">
    <property type="entry name" value="beta-N-acetylhexosaminidase-like domain"/>
    <property type="match status" value="1"/>
</dbReference>
<keyword evidence="9" id="KW-1133">Transmembrane helix</keyword>
<dbReference type="InterPro" id="IPR025705">
    <property type="entry name" value="Beta_hexosaminidase_sua/sub"/>
</dbReference>
<sequence>DLVVKKKKTYLWANEIWGAIRGLETFGHLVWTGSDRSLYIKETVISDYPRFPHRGLLIDTSRHFLFKEVILDVLECMEMNKLNVLQWHIVDDQSFPYQSQVFPELSAKGPFHPTYIYSLDDISEIIEYARLRGIRVMPEFDTPGHTYAWGFSRPELLTQCYSGSNPVKDYLGPIDPSTNSSYRFLESLFEEIIDVFKDEYFHLGGDEVPLGCWQSNPEVMNFAKYLANQPYLPGHQSAGNSWSEDIKRIGMLINITSEIGQRKQKKVKYVMWQEVMKKNLQLPNDTIIQVWMGGANDVLKATSMGYQVIYSTCWYMDHIDYGTQWTKFYSCDPVSQTHGYNIDEKKVLGGEAAFWSEYFSNENLIPLMWPRASAAAERLWSSKEVNNIDQAAQRLSEHRCRMLKRGIGAGEISGPGYCLHPPPKSRLRNDIIVCRGSNCSHTRSVIKGDMEVFLRAKSLAECGRVLIGSNVEILVVMTISLCLILAIYFATKSSNRFHRVKLCKNRTILGVFVIVVLVYFLCNSSVWIRFYEYSSKFHIWFFHHFEYV</sequence>
<evidence type="ECO:0000256" key="8">
    <source>
        <dbReference type="PIRSR" id="PIRSR625705-1"/>
    </source>
</evidence>
<proteinExistence type="inferred from homology"/>
<dbReference type="GO" id="GO:0004563">
    <property type="term" value="F:beta-N-acetylhexosaminidase activity"/>
    <property type="evidence" value="ECO:0007669"/>
    <property type="project" value="UniProtKB-EC"/>
</dbReference>
<dbReference type="Pfam" id="PF00728">
    <property type="entry name" value="Glyco_hydro_20"/>
    <property type="match status" value="1"/>
</dbReference>
<dbReference type="EC" id="3.2.1.52" evidence="3"/>
<dbReference type="InterPro" id="IPR017853">
    <property type="entry name" value="GH"/>
</dbReference>
<dbReference type="GO" id="GO:0005764">
    <property type="term" value="C:lysosome"/>
    <property type="evidence" value="ECO:0007669"/>
    <property type="project" value="TreeGrafter"/>
</dbReference>
<dbReference type="InterPro" id="IPR029018">
    <property type="entry name" value="Hex-like_dom2"/>
</dbReference>
<keyword evidence="12" id="KW-1185">Reference proteome</keyword>
<evidence type="ECO:0000256" key="7">
    <source>
        <dbReference type="ARBA" id="ARBA00023295"/>
    </source>
</evidence>
<name>A0A8S3ZLY0_9EUPU</name>
<dbReference type="PANTHER" id="PTHR22600">
    <property type="entry name" value="BETA-HEXOSAMINIDASE"/>
    <property type="match status" value="1"/>
</dbReference>
<dbReference type="OrthoDB" id="428480at2759"/>
<protein>
    <recommendedName>
        <fullName evidence="3">beta-N-acetylhexosaminidase</fullName>
        <ecNumber evidence="3">3.2.1.52</ecNumber>
    </recommendedName>
</protein>
<organism evidence="11 12">
    <name type="scientific">Candidula unifasciata</name>
    <dbReference type="NCBI Taxonomy" id="100452"/>
    <lineage>
        <taxon>Eukaryota</taxon>
        <taxon>Metazoa</taxon>
        <taxon>Spiralia</taxon>
        <taxon>Lophotrochozoa</taxon>
        <taxon>Mollusca</taxon>
        <taxon>Gastropoda</taxon>
        <taxon>Heterobranchia</taxon>
        <taxon>Euthyneura</taxon>
        <taxon>Panpulmonata</taxon>
        <taxon>Eupulmonata</taxon>
        <taxon>Stylommatophora</taxon>
        <taxon>Helicina</taxon>
        <taxon>Helicoidea</taxon>
        <taxon>Geomitridae</taxon>
        <taxon>Candidula</taxon>
    </lineage>
</organism>
<dbReference type="FunFam" id="3.20.20.80:FF:000063">
    <property type="entry name" value="Beta-hexosaminidase"/>
    <property type="match status" value="1"/>
</dbReference>
<evidence type="ECO:0000256" key="4">
    <source>
        <dbReference type="ARBA" id="ARBA00022729"/>
    </source>
</evidence>
<feature type="domain" description="Glycoside hydrolase family 20 catalytic" evidence="10">
    <location>
        <begin position="51"/>
        <end position="382"/>
    </location>
</feature>
<evidence type="ECO:0000313" key="11">
    <source>
        <dbReference type="EMBL" id="CAG5128765.1"/>
    </source>
</evidence>
<dbReference type="EMBL" id="CAJHNH020003210">
    <property type="protein sequence ID" value="CAG5128765.1"/>
    <property type="molecule type" value="Genomic_DNA"/>
</dbReference>
<feature type="non-terminal residue" evidence="11">
    <location>
        <position position="548"/>
    </location>
</feature>